<accession>A0A9W6CEQ6</accession>
<organism evidence="2 3">
    <name type="scientific">Sellimonas catena</name>
    <dbReference type="NCBI Taxonomy" id="2994035"/>
    <lineage>
        <taxon>Bacteria</taxon>
        <taxon>Bacillati</taxon>
        <taxon>Bacillota</taxon>
        <taxon>Clostridia</taxon>
        <taxon>Lachnospirales</taxon>
        <taxon>Lachnospiraceae</taxon>
        <taxon>Sellimonas</taxon>
    </lineage>
</organism>
<dbReference type="Proteomes" id="UP001145094">
    <property type="component" value="Unassembled WGS sequence"/>
</dbReference>
<dbReference type="RefSeq" id="WP_281844954.1">
    <property type="nucleotide sequence ID" value="NZ_BSCH01000007.1"/>
</dbReference>
<dbReference type="EMBL" id="BSCH01000007">
    <property type="protein sequence ID" value="GLG89937.1"/>
    <property type="molecule type" value="Genomic_DNA"/>
</dbReference>
<feature type="domain" description="TraG P-loop" evidence="1">
    <location>
        <begin position="219"/>
        <end position="304"/>
    </location>
</feature>
<evidence type="ECO:0000313" key="3">
    <source>
        <dbReference type="Proteomes" id="UP001145094"/>
    </source>
</evidence>
<gene>
    <name evidence="2" type="ORF">Selli2_13640</name>
</gene>
<dbReference type="CDD" id="cd01127">
    <property type="entry name" value="TrwB_TraG_TraD_VirD4"/>
    <property type="match status" value="1"/>
</dbReference>
<name>A0A9W6CEQ6_9FIRM</name>
<protein>
    <submittedName>
        <fullName evidence="2">Type VI secretion protein</fullName>
    </submittedName>
</protein>
<dbReference type="Gene3D" id="1.10.8.730">
    <property type="match status" value="1"/>
</dbReference>
<dbReference type="PANTHER" id="PTHR30121">
    <property type="entry name" value="UNCHARACTERIZED PROTEIN YJGR-RELATED"/>
    <property type="match status" value="1"/>
</dbReference>
<sequence length="611" mass="69753">MFKRKPKVLTPEQMEEIRTKDFFDCILPGTIKFLSDHYIVGDSYRCVWAIREYPPSTEEQAILSQLADRNGVTLRIYHRLVEAMEQRKILQNATRKNKLMSTGSDVNETIEAEGNLQDVVELLANLRKNKEPLLHCSVFIELKAKGMDALKELQSEIAMELTRSKITVDRLTLRQKEGYLSVLPVGANQFGAQFERVLPASSVANLYPFNFSGKTDPRGIYLGRDKYGTNILVDFDRRSEDKTTSNILILGNSGQGKSYLLKLILTNLREAGKLIIALDVEAEYEELTEALGGCYIDFMSGEYIVNPLEPKAWGDGTEGEIDATTPLAFRKVTRLSQHIAYLKDFFRAYKDFTDVQIDTIEILLAKLYARFGITDSTDYSSKKPTDFPIMEDFYKLCEEEFMTYDKQRKYLYTEETLQQVCLGIHSMCVGSESKYFNGYTNITDDAFLCFGVKGLMDTNRRLKDAMLFNLLSFMSNQLLDKGNTAAAIDELYMYLTNLTSIEYIRNAMKRVRKKESAIIIASQNINDFLMPEVCEMTKPLFSIPTHQFLFNPGQINPAEFMDALQVEPSEFELIKYPERGTCLYRCGIERYLLQVIAPDYKSAIFGKAGGR</sequence>
<proteinExistence type="predicted"/>
<dbReference type="Gene3D" id="3.40.50.300">
    <property type="entry name" value="P-loop containing nucleotide triphosphate hydrolases"/>
    <property type="match status" value="1"/>
</dbReference>
<dbReference type="PANTHER" id="PTHR30121:SF6">
    <property type="entry name" value="SLR6007 PROTEIN"/>
    <property type="match status" value="1"/>
</dbReference>
<reference evidence="2" key="3">
    <citation type="journal article" date="2023" name="Int. J. Syst. Evol. Microbiol.">
        <title>Sellimonas catena sp. nov., isolated from human faeces.</title>
        <authorList>
            <person name="Hisatomi A."/>
            <person name="Ohkuma M."/>
            <person name="Sakamoto M."/>
        </authorList>
    </citation>
    <scope>NUCLEOTIDE SEQUENCE</scope>
    <source>
        <strain evidence="2">18CBH55</strain>
    </source>
</reference>
<dbReference type="InterPro" id="IPR043964">
    <property type="entry name" value="P-loop_TraG"/>
</dbReference>
<dbReference type="AlphaFoldDB" id="A0A9W6CEQ6"/>
<comment type="caution">
    <text evidence="2">The sequence shown here is derived from an EMBL/GenBank/DDBJ whole genome shotgun (WGS) entry which is preliminary data.</text>
</comment>
<dbReference type="SUPFAM" id="SSF52540">
    <property type="entry name" value="P-loop containing nucleoside triphosphate hydrolases"/>
    <property type="match status" value="1"/>
</dbReference>
<dbReference type="InterPro" id="IPR027417">
    <property type="entry name" value="P-loop_NTPase"/>
</dbReference>
<evidence type="ECO:0000313" key="2">
    <source>
        <dbReference type="EMBL" id="GLG89937.1"/>
    </source>
</evidence>
<reference evidence="2" key="2">
    <citation type="submission" date="2022-11" db="EMBL/GenBank/DDBJ databases">
        <title>Draft genome sequence of Sellimonas catena strain 18CBH55.</title>
        <authorList>
            <person name="Atsushi H."/>
            <person name="Moriya O."/>
            <person name="Mitsuo S."/>
        </authorList>
    </citation>
    <scope>NUCLEOTIDE SEQUENCE</scope>
    <source>
        <strain evidence="2">18CBH55</strain>
    </source>
</reference>
<reference evidence="2" key="1">
    <citation type="submission" date="2022-11" db="EMBL/GenBank/DDBJ databases">
        <title>Draft genome sequence of Sellimonas catena strain 18CBH55.</title>
        <authorList>
            <person name="Hisatomi A."/>
            <person name="Ohkuma M."/>
            <person name="Sakamoto M."/>
        </authorList>
    </citation>
    <scope>NUCLEOTIDE SEQUENCE</scope>
    <source>
        <strain evidence="2">18CBH55</strain>
    </source>
</reference>
<dbReference type="InterPro" id="IPR051162">
    <property type="entry name" value="T4SS_component"/>
</dbReference>
<evidence type="ECO:0000259" key="1">
    <source>
        <dbReference type="Pfam" id="PF19044"/>
    </source>
</evidence>
<dbReference type="Pfam" id="PF19044">
    <property type="entry name" value="P-loop_TraG"/>
    <property type="match status" value="1"/>
</dbReference>